<feature type="region of interest" description="Disordered" evidence="1">
    <location>
        <begin position="457"/>
        <end position="477"/>
    </location>
</feature>
<feature type="compositionally biased region" description="Pro residues" evidence="1">
    <location>
        <begin position="371"/>
        <end position="384"/>
    </location>
</feature>
<reference evidence="2 3" key="1">
    <citation type="submission" date="2017-04" db="EMBL/GenBank/DDBJ databases">
        <title>Genome Sequence of the Model Brown-Rot Fungus Postia placenta SB12.</title>
        <authorList>
            <consortium name="DOE Joint Genome Institute"/>
            <person name="Gaskell J."/>
            <person name="Kersten P."/>
            <person name="Larrondo L.F."/>
            <person name="Canessa P."/>
            <person name="Martinez D."/>
            <person name="Hibbett D."/>
            <person name="Schmoll M."/>
            <person name="Kubicek C.P."/>
            <person name="Martinez A.T."/>
            <person name="Yadav J."/>
            <person name="Master E."/>
            <person name="Magnuson J.K."/>
            <person name="James T."/>
            <person name="Yaver D."/>
            <person name="Berka R."/>
            <person name="Labutti K."/>
            <person name="Lipzen A."/>
            <person name="Aerts A."/>
            <person name="Barry K."/>
            <person name="Henrissat B."/>
            <person name="Blanchette R."/>
            <person name="Grigoriev I."/>
            <person name="Cullen D."/>
        </authorList>
    </citation>
    <scope>NUCLEOTIDE SEQUENCE [LARGE SCALE GENOMIC DNA]</scope>
    <source>
        <strain evidence="2 3">MAD-698-R-SB12</strain>
    </source>
</reference>
<feature type="compositionally biased region" description="Low complexity" evidence="1">
    <location>
        <begin position="595"/>
        <end position="616"/>
    </location>
</feature>
<proteinExistence type="predicted"/>
<feature type="compositionally biased region" description="Basic and acidic residues" evidence="1">
    <location>
        <begin position="354"/>
        <end position="366"/>
    </location>
</feature>
<feature type="compositionally biased region" description="Low complexity" evidence="1">
    <location>
        <begin position="182"/>
        <end position="207"/>
    </location>
</feature>
<feature type="compositionally biased region" description="Basic residues" evidence="1">
    <location>
        <begin position="578"/>
        <end position="594"/>
    </location>
</feature>
<evidence type="ECO:0000313" key="3">
    <source>
        <dbReference type="Proteomes" id="UP000194127"/>
    </source>
</evidence>
<gene>
    <name evidence="2" type="ORF">POSPLADRAFT_1138902</name>
</gene>
<sequence>SADADPLRPDLHQGREELERHRLSPEGVESEPFELKSDDIVEFGIDIVGEDNKTIIHHKVAARVVCVFTEQEAQAAARAEAQAGPASYGPPNAPGQQRRPSLQQGLIGLGDRGGNMRAPGKSGLTFDHILSRLQGELQKSRDTGAELHSLTSAMNEIHDTLGGNLPPNLPPHPSNLPPVMPPQSQQQQESEQQQAPAAPSSSESGLALSELQSQLRETQMSLASHVDKIRSLETMLAEHEAIKREVGSLRELMEERKREMDTSRGRSGSPSGRHHQYGRDDNMAHDQHYMSDDDDDARSVSTIVPHELDRVDEEDEEQLAAEEEEEQRRRRRDELGRPRTPEPTGMGMSDDDYDHDHDHSRYEPQQRTRSPSPPPAAPPVPIPAAVPDNISERLTTLSKQLESALELSRSLEAQHSVAQSTISLLESKVASLESLVHDTRSQVQVQTEATEQLAEAMRSEQLPDSAAQEAEQRTRESLTEMVNEWKKNVEGRWSNVQEEWTEERERLRRAKDEWETRIRVVEDGVGSNVSKVESMLGTLAALPAQQHSFLNGNGKLTHSGGLVTPPSPRSLSAESTRPRQRRKRSSSSRGRSRSRSASMAAGVEVGSSASSISGDATESHPLGRRRLPWTADDSSISDTESHAASDRATAAGEDEPTRSLKGMPFPITPESSVLNHPLSSSDDASGTATDSQTRPPPKDLVRRPVYLSSVPLG</sequence>
<feature type="compositionally biased region" description="Pro residues" evidence="1">
    <location>
        <begin position="167"/>
        <end position="181"/>
    </location>
</feature>
<dbReference type="AlphaFoldDB" id="A0A1X6N3H8"/>
<feature type="compositionally biased region" description="Basic and acidic residues" evidence="1">
    <location>
        <begin position="255"/>
        <end position="264"/>
    </location>
</feature>
<feature type="region of interest" description="Disordered" evidence="1">
    <location>
        <begin position="78"/>
        <end position="100"/>
    </location>
</feature>
<feature type="region of interest" description="Disordered" evidence="1">
    <location>
        <begin position="157"/>
        <end position="207"/>
    </location>
</feature>
<organism evidence="2 3">
    <name type="scientific">Postia placenta MAD-698-R-SB12</name>
    <dbReference type="NCBI Taxonomy" id="670580"/>
    <lineage>
        <taxon>Eukaryota</taxon>
        <taxon>Fungi</taxon>
        <taxon>Dikarya</taxon>
        <taxon>Basidiomycota</taxon>
        <taxon>Agaricomycotina</taxon>
        <taxon>Agaricomycetes</taxon>
        <taxon>Polyporales</taxon>
        <taxon>Adustoporiaceae</taxon>
        <taxon>Rhodonia</taxon>
    </lineage>
</organism>
<dbReference type="OrthoDB" id="687730at2759"/>
<feature type="non-terminal residue" evidence="2">
    <location>
        <position position="1"/>
    </location>
</feature>
<evidence type="ECO:0000256" key="1">
    <source>
        <dbReference type="SAM" id="MobiDB-lite"/>
    </source>
</evidence>
<protein>
    <submittedName>
        <fullName evidence="2">Uncharacterized protein</fullName>
    </submittedName>
</protein>
<keyword evidence="3" id="KW-1185">Reference proteome</keyword>
<feature type="compositionally biased region" description="Basic and acidic residues" evidence="1">
    <location>
        <begin position="326"/>
        <end position="340"/>
    </location>
</feature>
<feature type="region of interest" description="Disordered" evidence="1">
    <location>
        <begin position="1"/>
        <end position="32"/>
    </location>
</feature>
<feature type="compositionally biased region" description="Basic and acidic residues" evidence="1">
    <location>
        <begin position="277"/>
        <end position="291"/>
    </location>
</feature>
<feature type="compositionally biased region" description="Low complexity" evidence="1">
    <location>
        <begin position="679"/>
        <end position="691"/>
    </location>
</feature>
<feature type="region of interest" description="Disordered" evidence="1">
    <location>
        <begin position="549"/>
        <end position="713"/>
    </location>
</feature>
<feature type="compositionally biased region" description="Acidic residues" evidence="1">
    <location>
        <begin position="310"/>
        <end position="325"/>
    </location>
</feature>
<dbReference type="GeneID" id="36329911"/>
<accession>A0A1X6N3H8</accession>
<feature type="compositionally biased region" description="Basic and acidic residues" evidence="1">
    <location>
        <begin position="1"/>
        <end position="24"/>
    </location>
</feature>
<feature type="compositionally biased region" description="Polar residues" evidence="1">
    <location>
        <begin position="669"/>
        <end position="678"/>
    </location>
</feature>
<dbReference type="EMBL" id="KZ110595">
    <property type="protein sequence ID" value="OSX63155.1"/>
    <property type="molecule type" value="Genomic_DNA"/>
</dbReference>
<evidence type="ECO:0000313" key="2">
    <source>
        <dbReference type="EMBL" id="OSX63155.1"/>
    </source>
</evidence>
<dbReference type="RefSeq" id="XP_024339949.1">
    <property type="nucleotide sequence ID" value="XM_024484962.1"/>
</dbReference>
<name>A0A1X6N3H8_9APHY</name>
<dbReference type="Proteomes" id="UP000194127">
    <property type="component" value="Unassembled WGS sequence"/>
</dbReference>
<dbReference type="STRING" id="670580.A0A1X6N3H8"/>
<feature type="region of interest" description="Disordered" evidence="1">
    <location>
        <begin position="255"/>
        <end position="394"/>
    </location>
</feature>